<feature type="domain" description="PPIase cyclophilin-type" evidence="5">
    <location>
        <begin position="28"/>
        <end position="185"/>
    </location>
</feature>
<accession>A0A246JG32</accession>
<dbReference type="Pfam" id="PF00160">
    <property type="entry name" value="Pro_isomerase"/>
    <property type="match status" value="1"/>
</dbReference>
<protein>
    <recommendedName>
        <fullName evidence="4">Peptidyl-prolyl cis-trans isomerase</fullName>
        <shortName evidence="4">PPIase</shortName>
        <ecNumber evidence="4">5.2.1.8</ecNumber>
    </recommendedName>
</protein>
<dbReference type="Gene3D" id="2.40.100.10">
    <property type="entry name" value="Cyclophilin-like"/>
    <property type="match status" value="1"/>
</dbReference>
<dbReference type="PROSITE" id="PS00170">
    <property type="entry name" value="CSA_PPIASE_1"/>
    <property type="match status" value="1"/>
</dbReference>
<dbReference type="AlphaFoldDB" id="A0A246JG32"/>
<keyword evidence="4" id="KW-0732">Signal</keyword>
<dbReference type="EMBL" id="NIOF01000003">
    <property type="protein sequence ID" value="OWQ91562.1"/>
    <property type="molecule type" value="Genomic_DNA"/>
</dbReference>
<name>A0A246JG32_9BURK</name>
<dbReference type="InterPro" id="IPR002130">
    <property type="entry name" value="Cyclophilin-type_PPIase_dom"/>
</dbReference>
<dbReference type="EC" id="5.2.1.8" evidence="4"/>
<feature type="chain" id="PRO_5011827237" description="Peptidyl-prolyl cis-trans isomerase" evidence="4">
    <location>
        <begin position="23"/>
        <end position="187"/>
    </location>
</feature>
<comment type="catalytic activity">
    <reaction evidence="4">
        <text>[protein]-peptidylproline (omega=180) = [protein]-peptidylproline (omega=0)</text>
        <dbReference type="Rhea" id="RHEA:16237"/>
        <dbReference type="Rhea" id="RHEA-COMP:10747"/>
        <dbReference type="Rhea" id="RHEA-COMP:10748"/>
        <dbReference type="ChEBI" id="CHEBI:83833"/>
        <dbReference type="ChEBI" id="CHEBI:83834"/>
        <dbReference type="EC" id="5.2.1.8"/>
    </reaction>
</comment>
<dbReference type="RefSeq" id="WP_088384789.1">
    <property type="nucleotide sequence ID" value="NZ_NIOF01000003.1"/>
</dbReference>
<keyword evidence="2 4" id="KW-0697">Rotamase</keyword>
<dbReference type="Proteomes" id="UP000197468">
    <property type="component" value="Unassembled WGS sequence"/>
</dbReference>
<comment type="caution">
    <text evidence="6">The sequence shown here is derived from an EMBL/GenBank/DDBJ whole genome shotgun (WGS) entry which is preliminary data.</text>
</comment>
<dbReference type="PANTHER" id="PTHR43246">
    <property type="entry name" value="PEPTIDYL-PROLYL CIS-TRANS ISOMERASE CYP38, CHLOROPLASTIC"/>
    <property type="match status" value="1"/>
</dbReference>
<dbReference type="InterPro" id="IPR020892">
    <property type="entry name" value="Cyclophilin-type_PPIase_CS"/>
</dbReference>
<dbReference type="InterPro" id="IPR029000">
    <property type="entry name" value="Cyclophilin-like_dom_sf"/>
</dbReference>
<dbReference type="PRINTS" id="PR00153">
    <property type="entry name" value="CSAPPISMRASE"/>
</dbReference>
<evidence type="ECO:0000256" key="4">
    <source>
        <dbReference type="RuleBase" id="RU363019"/>
    </source>
</evidence>
<comment type="similarity">
    <text evidence="1 4">Belongs to the cyclophilin-type PPIase family.</text>
</comment>
<evidence type="ECO:0000259" key="5">
    <source>
        <dbReference type="PROSITE" id="PS50072"/>
    </source>
</evidence>
<proteinExistence type="inferred from homology"/>
<evidence type="ECO:0000313" key="6">
    <source>
        <dbReference type="EMBL" id="OWQ91562.1"/>
    </source>
</evidence>
<dbReference type="GO" id="GO:0006457">
    <property type="term" value="P:protein folding"/>
    <property type="evidence" value="ECO:0007669"/>
    <property type="project" value="InterPro"/>
</dbReference>
<keyword evidence="3 4" id="KW-0413">Isomerase</keyword>
<dbReference type="InterPro" id="IPR044665">
    <property type="entry name" value="E_coli_cyclophilin_A-like"/>
</dbReference>
<keyword evidence="7" id="KW-1185">Reference proteome</keyword>
<gene>
    <name evidence="6" type="ORF">CDN99_10500</name>
</gene>
<feature type="signal peptide" evidence="4">
    <location>
        <begin position="1"/>
        <end position="22"/>
    </location>
</feature>
<reference evidence="6 7" key="1">
    <citation type="journal article" date="2008" name="Int. J. Syst. Evol. Microbiol.">
        <title>Description of Roseateles aquatilis sp. nov. and Roseateles terrae sp. nov., in the class Betaproteobacteria, and emended description of the genus Roseateles.</title>
        <authorList>
            <person name="Gomila M."/>
            <person name="Bowien B."/>
            <person name="Falsen E."/>
            <person name="Moore E.R."/>
            <person name="Lalucat J."/>
        </authorList>
    </citation>
    <scope>NUCLEOTIDE SEQUENCE [LARGE SCALE GENOMIC DNA]</scope>
    <source>
        <strain evidence="6 7">CCUG 48205</strain>
    </source>
</reference>
<dbReference type="PROSITE" id="PS50072">
    <property type="entry name" value="CSA_PPIASE_2"/>
    <property type="match status" value="1"/>
</dbReference>
<dbReference type="GO" id="GO:0003755">
    <property type="term" value="F:peptidyl-prolyl cis-trans isomerase activity"/>
    <property type="evidence" value="ECO:0007669"/>
    <property type="project" value="UniProtKB-UniRule"/>
</dbReference>
<comment type="function">
    <text evidence="4">PPIases accelerate the folding of proteins. It catalyzes the cis-trans isomerization of proline imidic peptide bonds in oligopeptides.</text>
</comment>
<organism evidence="6 7">
    <name type="scientific">Roseateles aquatilis</name>
    <dbReference type="NCBI Taxonomy" id="431061"/>
    <lineage>
        <taxon>Bacteria</taxon>
        <taxon>Pseudomonadati</taxon>
        <taxon>Pseudomonadota</taxon>
        <taxon>Betaproteobacteria</taxon>
        <taxon>Burkholderiales</taxon>
        <taxon>Sphaerotilaceae</taxon>
        <taxon>Roseateles</taxon>
    </lineage>
</organism>
<evidence type="ECO:0000256" key="3">
    <source>
        <dbReference type="ARBA" id="ARBA00023235"/>
    </source>
</evidence>
<evidence type="ECO:0000256" key="2">
    <source>
        <dbReference type="ARBA" id="ARBA00023110"/>
    </source>
</evidence>
<dbReference type="PROSITE" id="PS51257">
    <property type="entry name" value="PROKAR_LIPOPROTEIN"/>
    <property type="match status" value="1"/>
</dbReference>
<dbReference type="OrthoDB" id="9807797at2"/>
<evidence type="ECO:0000256" key="1">
    <source>
        <dbReference type="ARBA" id="ARBA00007365"/>
    </source>
</evidence>
<evidence type="ECO:0000313" key="7">
    <source>
        <dbReference type="Proteomes" id="UP000197468"/>
    </source>
</evidence>
<dbReference type="SUPFAM" id="SSF50891">
    <property type="entry name" value="Cyclophilin-like"/>
    <property type="match status" value="1"/>
</dbReference>
<sequence>MRTTPRLLISAALGLACAFAQAQVVKLSTTLGDIKIQLDPEKAPKTVANFLGYVKAGHYNGVIFHRVIDGFMIQTGGYTPNLAQRPTKPPIPLEAGNGLLNIRGSIAMARTGDPNSATSQFFINVVDNPGLDPGYAADGRGYAVFGYVLEGMEVVDQIRAVQTVKKTAAFQNLPATPVLINKATVEK</sequence>